<organism evidence="2 3">
    <name type="scientific">Xylaria bambusicola</name>
    <dbReference type="NCBI Taxonomy" id="326684"/>
    <lineage>
        <taxon>Eukaryota</taxon>
        <taxon>Fungi</taxon>
        <taxon>Dikarya</taxon>
        <taxon>Ascomycota</taxon>
        <taxon>Pezizomycotina</taxon>
        <taxon>Sordariomycetes</taxon>
        <taxon>Xylariomycetidae</taxon>
        <taxon>Xylariales</taxon>
        <taxon>Xylariaceae</taxon>
        <taxon>Xylaria</taxon>
    </lineage>
</organism>
<reference evidence="2 3" key="1">
    <citation type="submission" date="2023-10" db="EMBL/GenBank/DDBJ databases">
        <title>Draft genome sequence of Xylaria bambusicola isolate GMP-LS, the root and basal stem rot pathogen of sugarcane in Indonesia.</title>
        <authorList>
            <person name="Selvaraj P."/>
            <person name="Muralishankar V."/>
            <person name="Muruganantham S."/>
            <person name="Sp S."/>
            <person name="Haryani S."/>
            <person name="Lau K.J.X."/>
            <person name="Naqvi N.I."/>
        </authorList>
    </citation>
    <scope>NUCLEOTIDE SEQUENCE [LARGE SCALE GENOMIC DNA]</scope>
    <source>
        <strain evidence="2">GMP-LS</strain>
    </source>
</reference>
<accession>A0AAN7UMD4</accession>
<proteinExistence type="predicted"/>
<sequence>MLAVVGSGGSTTHALARLPVLFWAFSPVKFLLLGACVVIPHVFLQFCRNQLNIITIASATYKPACPVGCLSYHRPTSPPPARIGVYRATSDVPFETRQATLDSGFCQPPADLTFNGLDNLPSWIPSWGTLGSTVRPPVPWLGVANGLTVFYFRRPYMTTKLRWSCRSAPIPTSAAIITVISWLLSRSLVDPYRSPRCKDIRCGRPSQWCPPRDLPDIQGPEFFHDALPPSTITKTHFVSFIQAVSSAAATHARTWYLRLNICL</sequence>
<evidence type="ECO:0000313" key="2">
    <source>
        <dbReference type="EMBL" id="KAK5635470.1"/>
    </source>
</evidence>
<keyword evidence="1" id="KW-0812">Transmembrane</keyword>
<evidence type="ECO:0000256" key="1">
    <source>
        <dbReference type="SAM" id="Phobius"/>
    </source>
</evidence>
<dbReference type="EMBL" id="JAWHQM010000053">
    <property type="protein sequence ID" value="KAK5635470.1"/>
    <property type="molecule type" value="Genomic_DNA"/>
</dbReference>
<dbReference type="Proteomes" id="UP001305414">
    <property type="component" value="Unassembled WGS sequence"/>
</dbReference>
<keyword evidence="1" id="KW-1133">Transmembrane helix</keyword>
<comment type="caution">
    <text evidence="2">The sequence shown here is derived from an EMBL/GenBank/DDBJ whole genome shotgun (WGS) entry which is preliminary data.</text>
</comment>
<protein>
    <submittedName>
        <fullName evidence="2">Uncharacterized protein</fullName>
    </submittedName>
</protein>
<name>A0AAN7UMD4_9PEZI</name>
<keyword evidence="1" id="KW-0472">Membrane</keyword>
<feature type="transmembrane region" description="Helical" evidence="1">
    <location>
        <begin position="163"/>
        <end position="184"/>
    </location>
</feature>
<dbReference type="AlphaFoldDB" id="A0AAN7UMD4"/>
<evidence type="ECO:0000313" key="3">
    <source>
        <dbReference type="Proteomes" id="UP001305414"/>
    </source>
</evidence>
<gene>
    <name evidence="2" type="ORF">RRF57_011182</name>
</gene>
<keyword evidence="3" id="KW-1185">Reference proteome</keyword>
<feature type="transmembrane region" description="Helical" evidence="1">
    <location>
        <begin position="20"/>
        <end position="44"/>
    </location>
</feature>